<evidence type="ECO:0000256" key="5">
    <source>
        <dbReference type="ARBA" id="ARBA00022679"/>
    </source>
</evidence>
<protein>
    <recommendedName>
        <fullName evidence="3">histidine kinase</fullName>
        <ecNumber evidence="3">2.7.13.3</ecNumber>
    </recommendedName>
</protein>
<feature type="domain" description="Histidine kinase" evidence="14">
    <location>
        <begin position="231"/>
        <end position="444"/>
    </location>
</feature>
<dbReference type="SMART" id="SM00304">
    <property type="entry name" value="HAMP"/>
    <property type="match status" value="1"/>
</dbReference>
<dbReference type="PANTHER" id="PTHR45436">
    <property type="entry name" value="SENSOR HISTIDINE KINASE YKOH"/>
    <property type="match status" value="1"/>
</dbReference>
<dbReference type="Pfam" id="PF02518">
    <property type="entry name" value="HATPase_c"/>
    <property type="match status" value="1"/>
</dbReference>
<dbReference type="SUPFAM" id="SSF55874">
    <property type="entry name" value="ATPase domain of HSP90 chaperone/DNA topoisomerase II/histidine kinase"/>
    <property type="match status" value="1"/>
</dbReference>
<evidence type="ECO:0000313" key="16">
    <source>
        <dbReference type="EMBL" id="QAA77033.1"/>
    </source>
</evidence>
<keyword evidence="4" id="KW-0597">Phosphoprotein</keyword>
<dbReference type="InterPro" id="IPR003660">
    <property type="entry name" value="HAMP_dom"/>
</dbReference>
<dbReference type="FunFam" id="3.30.565.10:FF:000042">
    <property type="entry name" value="Two-component sensor histidine kinase KdpD"/>
    <property type="match status" value="1"/>
</dbReference>
<dbReference type="GO" id="GO:0042802">
    <property type="term" value="F:identical protein binding"/>
    <property type="evidence" value="ECO:0007669"/>
    <property type="project" value="UniProtKB-ARBA"/>
</dbReference>
<evidence type="ECO:0000256" key="1">
    <source>
        <dbReference type="ARBA" id="ARBA00000085"/>
    </source>
</evidence>
<dbReference type="PRINTS" id="PR00344">
    <property type="entry name" value="BCTRLSENSOR"/>
</dbReference>
<dbReference type="CDD" id="cd00082">
    <property type="entry name" value="HisKA"/>
    <property type="match status" value="1"/>
</dbReference>
<accession>A0A410FVH5</accession>
<keyword evidence="7" id="KW-0547">Nucleotide-binding</keyword>
<evidence type="ECO:0000256" key="10">
    <source>
        <dbReference type="ARBA" id="ARBA00022989"/>
    </source>
</evidence>
<dbReference type="PROSITE" id="PS50885">
    <property type="entry name" value="HAMP"/>
    <property type="match status" value="1"/>
</dbReference>
<dbReference type="Pfam" id="PF00672">
    <property type="entry name" value="HAMP"/>
    <property type="match status" value="1"/>
</dbReference>
<dbReference type="Gene3D" id="1.10.8.500">
    <property type="entry name" value="HAMP domain in histidine kinase"/>
    <property type="match status" value="1"/>
</dbReference>
<dbReference type="GO" id="GO:0005524">
    <property type="term" value="F:ATP binding"/>
    <property type="evidence" value="ECO:0007669"/>
    <property type="project" value="UniProtKB-KW"/>
</dbReference>
<dbReference type="CDD" id="cd06225">
    <property type="entry name" value="HAMP"/>
    <property type="match status" value="1"/>
</dbReference>
<evidence type="ECO:0000256" key="8">
    <source>
        <dbReference type="ARBA" id="ARBA00022777"/>
    </source>
</evidence>
<evidence type="ECO:0000313" key="17">
    <source>
        <dbReference type="Proteomes" id="UP000287233"/>
    </source>
</evidence>
<comment type="catalytic activity">
    <reaction evidence="1">
        <text>ATP + protein L-histidine = ADP + protein N-phospho-L-histidine.</text>
        <dbReference type="EC" id="2.7.13.3"/>
    </reaction>
</comment>
<dbReference type="Pfam" id="PF00512">
    <property type="entry name" value="HisKA"/>
    <property type="match status" value="1"/>
</dbReference>
<dbReference type="SMART" id="SM00387">
    <property type="entry name" value="HATPase_c"/>
    <property type="match status" value="1"/>
</dbReference>
<dbReference type="KEGG" id="bih:BIP78_1267"/>
<keyword evidence="10 13" id="KW-1133">Transmembrane helix</keyword>
<keyword evidence="8 16" id="KW-0418">Kinase</keyword>
<dbReference type="CDD" id="cd00075">
    <property type="entry name" value="HATPase"/>
    <property type="match status" value="1"/>
</dbReference>
<dbReference type="SUPFAM" id="SSF158472">
    <property type="entry name" value="HAMP domain-like"/>
    <property type="match status" value="1"/>
</dbReference>
<evidence type="ECO:0000256" key="11">
    <source>
        <dbReference type="ARBA" id="ARBA00023012"/>
    </source>
</evidence>
<dbReference type="SUPFAM" id="SSF47384">
    <property type="entry name" value="Homodimeric domain of signal transducing histidine kinase"/>
    <property type="match status" value="1"/>
</dbReference>
<reference evidence="17" key="1">
    <citation type="submission" date="2018-12" db="EMBL/GenBank/DDBJ databases">
        <title>Complete genome sequence of an uncultured bacterium of the candidate phylum Bipolaricaulota.</title>
        <authorList>
            <person name="Kadnikov V.V."/>
            <person name="Mardanov A.V."/>
            <person name="Beletsky A.V."/>
            <person name="Frank Y.A."/>
            <person name="Karnachuk O.V."/>
            <person name="Ravin N.V."/>
        </authorList>
    </citation>
    <scope>NUCLEOTIDE SEQUENCE [LARGE SCALE GENOMIC DNA]</scope>
</reference>
<evidence type="ECO:0000259" key="14">
    <source>
        <dbReference type="PROSITE" id="PS50109"/>
    </source>
</evidence>
<evidence type="ECO:0000256" key="6">
    <source>
        <dbReference type="ARBA" id="ARBA00022692"/>
    </source>
</evidence>
<dbReference type="InterPro" id="IPR036890">
    <property type="entry name" value="HATPase_C_sf"/>
</dbReference>
<dbReference type="InterPro" id="IPR050428">
    <property type="entry name" value="TCS_sensor_his_kinase"/>
</dbReference>
<evidence type="ECO:0000256" key="12">
    <source>
        <dbReference type="ARBA" id="ARBA00023136"/>
    </source>
</evidence>
<evidence type="ECO:0000256" key="4">
    <source>
        <dbReference type="ARBA" id="ARBA00022553"/>
    </source>
</evidence>
<keyword evidence="11" id="KW-0902">Two-component regulatory system</keyword>
<dbReference type="PANTHER" id="PTHR45436:SF5">
    <property type="entry name" value="SENSOR HISTIDINE KINASE TRCS"/>
    <property type="match status" value="1"/>
</dbReference>
<dbReference type="SMART" id="SM00388">
    <property type="entry name" value="HisKA"/>
    <property type="match status" value="1"/>
</dbReference>
<dbReference type="InterPro" id="IPR036097">
    <property type="entry name" value="HisK_dim/P_sf"/>
</dbReference>
<evidence type="ECO:0000256" key="9">
    <source>
        <dbReference type="ARBA" id="ARBA00022840"/>
    </source>
</evidence>
<keyword evidence="9" id="KW-0067">ATP-binding</keyword>
<dbReference type="PROSITE" id="PS50109">
    <property type="entry name" value="HIS_KIN"/>
    <property type="match status" value="1"/>
</dbReference>
<keyword evidence="5" id="KW-0808">Transferase</keyword>
<dbReference type="InterPro" id="IPR003594">
    <property type="entry name" value="HATPase_dom"/>
</dbReference>
<dbReference type="GO" id="GO:0005886">
    <property type="term" value="C:plasma membrane"/>
    <property type="evidence" value="ECO:0007669"/>
    <property type="project" value="TreeGrafter"/>
</dbReference>
<dbReference type="InterPro" id="IPR003661">
    <property type="entry name" value="HisK_dim/P_dom"/>
</dbReference>
<evidence type="ECO:0000256" key="13">
    <source>
        <dbReference type="SAM" id="Phobius"/>
    </source>
</evidence>
<keyword evidence="12 13" id="KW-0472">Membrane</keyword>
<evidence type="ECO:0000256" key="7">
    <source>
        <dbReference type="ARBA" id="ARBA00022741"/>
    </source>
</evidence>
<evidence type="ECO:0000256" key="2">
    <source>
        <dbReference type="ARBA" id="ARBA00004370"/>
    </source>
</evidence>
<evidence type="ECO:0000259" key="15">
    <source>
        <dbReference type="PROSITE" id="PS50885"/>
    </source>
</evidence>
<dbReference type="InterPro" id="IPR005467">
    <property type="entry name" value="His_kinase_dom"/>
</dbReference>
<dbReference type="Gene3D" id="1.10.287.130">
    <property type="match status" value="1"/>
</dbReference>
<dbReference type="GO" id="GO:0000155">
    <property type="term" value="F:phosphorelay sensor kinase activity"/>
    <property type="evidence" value="ECO:0007669"/>
    <property type="project" value="InterPro"/>
</dbReference>
<organism evidence="16 17">
    <name type="scientific">Bipolaricaulis sibiricus</name>
    <dbReference type="NCBI Taxonomy" id="2501609"/>
    <lineage>
        <taxon>Bacteria</taxon>
        <taxon>Candidatus Bipolaricaulota</taxon>
        <taxon>Candidatus Bipolaricaulia</taxon>
        <taxon>Candidatus Bipolaricaulales</taxon>
        <taxon>Candidatus Bipolaricaulaceae</taxon>
        <taxon>Candidatus Bipolaricaulis</taxon>
    </lineage>
</organism>
<dbReference type="AlphaFoldDB" id="A0A410FVH5"/>
<name>A0A410FVH5_BIPS1</name>
<dbReference type="EMBL" id="CP034928">
    <property type="protein sequence ID" value="QAA77033.1"/>
    <property type="molecule type" value="Genomic_DNA"/>
</dbReference>
<dbReference type="InterPro" id="IPR004358">
    <property type="entry name" value="Sig_transdc_His_kin-like_C"/>
</dbReference>
<feature type="transmembrane region" description="Helical" evidence="13">
    <location>
        <begin position="151"/>
        <end position="170"/>
    </location>
</feature>
<gene>
    <name evidence="16" type="ORF">BIP78_1267</name>
</gene>
<comment type="subcellular location">
    <subcellularLocation>
        <location evidence="2">Membrane</location>
    </subcellularLocation>
</comment>
<dbReference type="Gene3D" id="3.30.565.10">
    <property type="entry name" value="Histidine kinase-like ATPase, C-terminal domain"/>
    <property type="match status" value="1"/>
</dbReference>
<dbReference type="EC" id="2.7.13.3" evidence="3"/>
<dbReference type="Proteomes" id="UP000287233">
    <property type="component" value="Chromosome"/>
</dbReference>
<sequence length="444" mass="48152">MRRLRNLSFQTKLVGTLLLVVLLVTALGYALIKLSVDRAFDDLATRERRAYDQWVRNLILRYPGQRGGFEGIGQFLEGAPRPLGFVLADPEGRVVVARDEALVGRTLSRQELALGIGVELPDGTRWTLVPLSRVPPYPLHDRFMEAVDRSLWIAGGIVAALSLVLAWALIRHFTDPLRRLSAAARRIADGDLSVRVEAANTDELGRLSGSFNAMAESIEQAERSKRQMIADVAHELRTPIAVLRTAVEGFEDGVLQPTPENLSALKDKIHLTARLIDDLQQLALADMGQLSLQLEPLAVRDVVEDIVSLVGPQIEDGGVRLVLEVPTGLPPVKGDRHRVQQVLLNLLANALRHTPAGGEIRITARHEGSGVEVSVSDSGPGLSEEDVKHVFDRFYRGAAARSAGPGAGLGLSVAKALVEAHGGTISAENRPEGGACFRFTLPQM</sequence>
<feature type="domain" description="HAMP" evidence="15">
    <location>
        <begin position="171"/>
        <end position="223"/>
    </location>
</feature>
<keyword evidence="6 13" id="KW-0812">Transmembrane</keyword>
<proteinExistence type="predicted"/>
<evidence type="ECO:0000256" key="3">
    <source>
        <dbReference type="ARBA" id="ARBA00012438"/>
    </source>
</evidence>